<feature type="binding site" evidence="6">
    <location>
        <position position="326"/>
    </location>
    <ligand>
        <name>FAD</name>
        <dbReference type="ChEBI" id="CHEBI:57692"/>
    </ligand>
</feature>
<dbReference type="EMBL" id="JBHSSL010000088">
    <property type="protein sequence ID" value="MFC6171055.1"/>
    <property type="molecule type" value="Genomic_DNA"/>
</dbReference>
<gene>
    <name evidence="8" type="ORF">ACFQGP_10820</name>
</gene>
<dbReference type="HAMAP" id="MF_01685">
    <property type="entry name" value="FENR2"/>
    <property type="match status" value="1"/>
</dbReference>
<evidence type="ECO:0000313" key="9">
    <source>
        <dbReference type="Proteomes" id="UP001596289"/>
    </source>
</evidence>
<sequence length="330" mass="36174">MSESEHIYDITVIGGGPVGMFTAFYAGMRQLDTLVVESLPELGGQVGTLYPEKIIRDVAGFAGIKGAQLVTSLHQQMNVFPDFAPTVATNEEVTAIEKNDDLFTLTTTKGQYQSRSVVVAIGGGSFAPRKLALDYDETLENKRIFYFVKNVADFAGKTVAIAGGGDSAIDWALTLEGIAKKVYLIHRRDQFRGLESSVQRLHQGSIELMTPYLIDNVTDGDTFNLDLKKVKGDEHLDLPVDALLVNYGFTADNRALRNWGLPLEHRLLKVDENMETGIPGIYGIGDCVTYPGKVKLIAAGFGEAPTAINEIAVKLYPERRQPLHSTQLEH</sequence>
<feature type="binding site" evidence="6">
    <location>
        <position position="286"/>
    </location>
    <ligand>
        <name>FAD</name>
        <dbReference type="ChEBI" id="CHEBI:57692"/>
    </ligand>
</feature>
<evidence type="ECO:0000256" key="1">
    <source>
        <dbReference type="ARBA" id="ARBA00011738"/>
    </source>
</evidence>
<feature type="binding site" evidence="6">
    <location>
        <position position="37"/>
    </location>
    <ligand>
        <name>FAD</name>
        <dbReference type="ChEBI" id="CHEBI:57692"/>
    </ligand>
</feature>
<protein>
    <recommendedName>
        <fullName evidence="6">Ferredoxin--NADP reductase</fullName>
        <shortName evidence="6">FNR</shortName>
        <shortName evidence="6">Fd-NADP(+) reductase</shortName>
        <ecNumber evidence="6">1.18.1.2</ecNumber>
    </recommendedName>
</protein>
<comment type="caution">
    <text evidence="8">The sequence shown here is derived from an EMBL/GenBank/DDBJ whole genome shotgun (WGS) entry which is preliminary data.</text>
</comment>
<keyword evidence="2 6" id="KW-0285">Flavoprotein</keyword>
<feature type="binding site" evidence="6">
    <location>
        <position position="45"/>
    </location>
    <ligand>
        <name>FAD</name>
        <dbReference type="ChEBI" id="CHEBI:57692"/>
    </ligand>
</feature>
<feature type="binding site" evidence="6">
    <location>
        <position position="126"/>
    </location>
    <ligand>
        <name>FAD</name>
        <dbReference type="ChEBI" id="CHEBI:57692"/>
    </ligand>
</feature>
<evidence type="ECO:0000256" key="3">
    <source>
        <dbReference type="ARBA" id="ARBA00022827"/>
    </source>
</evidence>
<comment type="cofactor">
    <cofactor evidence="6">
        <name>FAD</name>
        <dbReference type="ChEBI" id="CHEBI:57692"/>
    </cofactor>
    <text evidence="6">Binds 1 FAD per subunit.</text>
</comment>
<dbReference type="InterPro" id="IPR036188">
    <property type="entry name" value="FAD/NAD-bd_sf"/>
</dbReference>
<dbReference type="Proteomes" id="UP001596289">
    <property type="component" value="Unassembled WGS sequence"/>
</dbReference>
<keyword evidence="3 6" id="KW-0274">FAD</keyword>
<keyword evidence="9" id="KW-1185">Reference proteome</keyword>
<dbReference type="PRINTS" id="PR00368">
    <property type="entry name" value="FADPNR"/>
</dbReference>
<reference evidence="9" key="1">
    <citation type="journal article" date="2019" name="Int. J. Syst. Evol. Microbiol.">
        <title>The Global Catalogue of Microorganisms (GCM) 10K type strain sequencing project: providing services to taxonomists for standard genome sequencing and annotation.</title>
        <authorList>
            <consortium name="The Broad Institute Genomics Platform"/>
            <consortium name="The Broad Institute Genome Sequencing Center for Infectious Disease"/>
            <person name="Wu L."/>
            <person name="Ma J."/>
        </authorList>
    </citation>
    <scope>NUCLEOTIDE SEQUENCE [LARGE SCALE GENOMIC DNA]</scope>
    <source>
        <strain evidence="9">CCM 8904</strain>
    </source>
</reference>
<keyword evidence="5 6" id="KW-0560">Oxidoreductase</keyword>
<comment type="caution">
    <text evidence="6">Lacks conserved residue(s) required for the propagation of feature annotation.</text>
</comment>
<evidence type="ECO:0000256" key="6">
    <source>
        <dbReference type="HAMAP-Rule" id="MF_01685"/>
    </source>
</evidence>
<evidence type="ECO:0000256" key="4">
    <source>
        <dbReference type="ARBA" id="ARBA00022857"/>
    </source>
</evidence>
<evidence type="ECO:0000259" key="7">
    <source>
        <dbReference type="Pfam" id="PF07992"/>
    </source>
</evidence>
<dbReference type="Pfam" id="PF07992">
    <property type="entry name" value="Pyr_redox_2"/>
    <property type="match status" value="1"/>
</dbReference>
<feature type="binding site" evidence="6">
    <location>
        <position position="50"/>
    </location>
    <ligand>
        <name>FAD</name>
        <dbReference type="ChEBI" id="CHEBI:57692"/>
    </ligand>
</feature>
<feature type="binding site" evidence="6">
    <location>
        <position position="93"/>
    </location>
    <ligand>
        <name>FAD</name>
        <dbReference type="ChEBI" id="CHEBI:57692"/>
    </ligand>
</feature>
<evidence type="ECO:0000256" key="5">
    <source>
        <dbReference type="ARBA" id="ARBA00023002"/>
    </source>
</evidence>
<comment type="subunit">
    <text evidence="1 6">Homodimer.</text>
</comment>
<accession>A0ABW1RDZ0</accession>
<organism evidence="8 9">
    <name type="scientific">Loigolactobacillus jiayinensis</name>
    <dbReference type="NCBI Taxonomy" id="2486016"/>
    <lineage>
        <taxon>Bacteria</taxon>
        <taxon>Bacillati</taxon>
        <taxon>Bacillota</taxon>
        <taxon>Bacilli</taxon>
        <taxon>Lactobacillales</taxon>
        <taxon>Lactobacillaceae</taxon>
        <taxon>Loigolactobacillus</taxon>
    </lineage>
</organism>
<dbReference type="InterPro" id="IPR022890">
    <property type="entry name" value="Fd--NADP_Rdtase_type_2"/>
</dbReference>
<evidence type="ECO:0000256" key="2">
    <source>
        <dbReference type="ARBA" id="ARBA00022630"/>
    </source>
</evidence>
<dbReference type="EC" id="1.18.1.2" evidence="6"/>
<name>A0ABW1RDZ0_9LACO</name>
<dbReference type="InterPro" id="IPR023753">
    <property type="entry name" value="FAD/NAD-binding_dom"/>
</dbReference>
<dbReference type="InterPro" id="IPR050097">
    <property type="entry name" value="Ferredoxin-NADP_redctase_2"/>
</dbReference>
<evidence type="ECO:0000313" key="8">
    <source>
        <dbReference type="EMBL" id="MFC6171055.1"/>
    </source>
</evidence>
<comment type="similarity">
    <text evidence="6">Belongs to the ferredoxin--NADP reductase type 2 family.</text>
</comment>
<dbReference type="SUPFAM" id="SSF51905">
    <property type="entry name" value="FAD/NAD(P)-binding domain"/>
    <property type="match status" value="1"/>
</dbReference>
<keyword evidence="4 6" id="KW-0521">NADP</keyword>
<dbReference type="Gene3D" id="3.50.50.60">
    <property type="entry name" value="FAD/NAD(P)-binding domain"/>
    <property type="match status" value="2"/>
</dbReference>
<dbReference type="PRINTS" id="PR00469">
    <property type="entry name" value="PNDRDTASEII"/>
</dbReference>
<dbReference type="PANTHER" id="PTHR48105">
    <property type="entry name" value="THIOREDOXIN REDUCTASE 1-RELATED-RELATED"/>
    <property type="match status" value="1"/>
</dbReference>
<feature type="domain" description="FAD/NAD(P)-binding" evidence="7">
    <location>
        <begin position="8"/>
        <end position="295"/>
    </location>
</feature>
<dbReference type="RefSeq" id="WP_125554190.1">
    <property type="nucleotide sequence ID" value="NZ_JBHSSL010000088.1"/>
</dbReference>
<comment type="catalytic activity">
    <reaction evidence="6">
        <text>2 reduced [2Fe-2S]-[ferredoxin] + NADP(+) + H(+) = 2 oxidized [2Fe-2S]-[ferredoxin] + NADPH</text>
        <dbReference type="Rhea" id="RHEA:20125"/>
        <dbReference type="Rhea" id="RHEA-COMP:10000"/>
        <dbReference type="Rhea" id="RHEA-COMP:10001"/>
        <dbReference type="ChEBI" id="CHEBI:15378"/>
        <dbReference type="ChEBI" id="CHEBI:33737"/>
        <dbReference type="ChEBI" id="CHEBI:33738"/>
        <dbReference type="ChEBI" id="CHEBI:57783"/>
        <dbReference type="ChEBI" id="CHEBI:58349"/>
        <dbReference type="EC" id="1.18.1.2"/>
    </reaction>
</comment>
<proteinExistence type="inferred from homology"/>